<dbReference type="PROSITE" id="PS51841">
    <property type="entry name" value="LTD"/>
    <property type="match status" value="1"/>
</dbReference>
<feature type="domain" description="LTD" evidence="3">
    <location>
        <begin position="221"/>
        <end position="346"/>
    </location>
</feature>
<comment type="caution">
    <text evidence="4">The sequence shown here is derived from an EMBL/GenBank/DDBJ whole genome shotgun (WGS) entry which is preliminary data.</text>
</comment>
<sequence length="354" mass="37125">MISRLVTKAVVIGVAATFAIAAPASAAATPTLSGPEEVVGYREFQMTGTADPGTTVELWETSIGWNTWERARDWATADGFVTATADANGRFTIDRYLDSGFYFRVQQGSVQSAPITVYSRISPTFWVNRSTATGQAIAGISVLPNQPGLGVQVQRKSGSSWVNVKSFDTDPDAAGNTTSTLTGQPGGDQTFRAVVSGDASNGVRGATSAEASQWIVGTSGPTTPPPSPAVGTVKFTGIQYDSPGTDTGSNGSLNTEWAKLTNTTKSAINLKGWTVRDQAKIIYTFPSYSLAAGASVFIRSGKGTNAGNQRYWGRAGKVGYVWNNDGEQATLRNAAGANIDACVWKTVSPGYTAC</sequence>
<keyword evidence="2" id="KW-0732">Signal</keyword>
<dbReference type="Gene3D" id="2.60.40.1260">
    <property type="entry name" value="Lamin Tail domain"/>
    <property type="match status" value="1"/>
</dbReference>
<dbReference type="InterPro" id="IPR001322">
    <property type="entry name" value="Lamin_tail_dom"/>
</dbReference>
<evidence type="ECO:0000313" key="5">
    <source>
        <dbReference type="Proteomes" id="UP000542742"/>
    </source>
</evidence>
<evidence type="ECO:0000313" key="4">
    <source>
        <dbReference type="EMBL" id="MBB4696931.1"/>
    </source>
</evidence>
<dbReference type="RefSeq" id="WP_239092565.1">
    <property type="nucleotide sequence ID" value="NZ_BOMC01000020.1"/>
</dbReference>
<evidence type="ECO:0000259" key="3">
    <source>
        <dbReference type="PROSITE" id="PS51841"/>
    </source>
</evidence>
<dbReference type="SUPFAM" id="SSF74853">
    <property type="entry name" value="Lamin A/C globular tail domain"/>
    <property type="match status" value="1"/>
</dbReference>
<feature type="region of interest" description="Disordered" evidence="1">
    <location>
        <begin position="168"/>
        <end position="188"/>
    </location>
</feature>
<accession>A0A7W7CYE5</accession>
<keyword evidence="5" id="KW-1185">Reference proteome</keyword>
<evidence type="ECO:0000256" key="1">
    <source>
        <dbReference type="SAM" id="MobiDB-lite"/>
    </source>
</evidence>
<name>A0A7W7CYE5_9ACTN</name>
<dbReference type="AlphaFoldDB" id="A0A7W7CYE5"/>
<evidence type="ECO:0000256" key="2">
    <source>
        <dbReference type="SAM" id="SignalP"/>
    </source>
</evidence>
<reference evidence="4 5" key="1">
    <citation type="submission" date="2020-08" db="EMBL/GenBank/DDBJ databases">
        <title>Sequencing the genomes of 1000 actinobacteria strains.</title>
        <authorList>
            <person name="Klenk H.-P."/>
        </authorList>
    </citation>
    <scope>NUCLEOTIDE SEQUENCE [LARGE SCALE GENOMIC DNA]</scope>
    <source>
        <strain evidence="4 5">DSM 45518</strain>
    </source>
</reference>
<proteinExistence type="predicted"/>
<dbReference type="InterPro" id="IPR036415">
    <property type="entry name" value="Lamin_tail_dom_sf"/>
</dbReference>
<dbReference type="EMBL" id="JACHMF010000001">
    <property type="protein sequence ID" value="MBB4696931.1"/>
    <property type="molecule type" value="Genomic_DNA"/>
</dbReference>
<protein>
    <recommendedName>
        <fullName evidence="3">LTD domain-containing protein</fullName>
    </recommendedName>
</protein>
<feature type="chain" id="PRO_5038928784" description="LTD domain-containing protein" evidence="2">
    <location>
        <begin position="27"/>
        <end position="354"/>
    </location>
</feature>
<dbReference type="Pfam" id="PF00932">
    <property type="entry name" value="LTD"/>
    <property type="match status" value="1"/>
</dbReference>
<dbReference type="Proteomes" id="UP000542742">
    <property type="component" value="Unassembled WGS sequence"/>
</dbReference>
<organism evidence="4 5">
    <name type="scientific">Paractinoplanes abujensis</name>
    <dbReference type="NCBI Taxonomy" id="882441"/>
    <lineage>
        <taxon>Bacteria</taxon>
        <taxon>Bacillati</taxon>
        <taxon>Actinomycetota</taxon>
        <taxon>Actinomycetes</taxon>
        <taxon>Micromonosporales</taxon>
        <taxon>Micromonosporaceae</taxon>
        <taxon>Paractinoplanes</taxon>
    </lineage>
</organism>
<feature type="signal peptide" evidence="2">
    <location>
        <begin position="1"/>
        <end position="26"/>
    </location>
</feature>
<gene>
    <name evidence="4" type="ORF">BKA14_007079</name>
</gene>